<dbReference type="EMBL" id="RAXT01000034">
    <property type="protein sequence ID" value="RKG36781.1"/>
    <property type="molecule type" value="Genomic_DNA"/>
</dbReference>
<dbReference type="Proteomes" id="UP000280405">
    <property type="component" value="Unassembled WGS sequence"/>
</dbReference>
<comment type="caution">
    <text evidence="4">The sequence shown here is derived from an EMBL/GenBank/DDBJ whole genome shotgun (WGS) entry which is preliminary data.</text>
</comment>
<evidence type="ECO:0000259" key="2">
    <source>
        <dbReference type="Pfam" id="PF19077"/>
    </source>
</evidence>
<name>A0A3A8F6M6_9GAMM</name>
<dbReference type="InterPro" id="IPR014756">
    <property type="entry name" value="Ig_E-set"/>
</dbReference>
<feature type="region of interest" description="Disordered" evidence="1">
    <location>
        <begin position="465"/>
        <end position="553"/>
    </location>
</feature>
<evidence type="ECO:0000256" key="1">
    <source>
        <dbReference type="SAM" id="MobiDB-lite"/>
    </source>
</evidence>
<evidence type="ECO:0000259" key="3">
    <source>
        <dbReference type="Pfam" id="PF22783"/>
    </source>
</evidence>
<feature type="compositionally biased region" description="Polar residues" evidence="1">
    <location>
        <begin position="516"/>
        <end position="529"/>
    </location>
</feature>
<dbReference type="NCBIfam" id="NF033510">
    <property type="entry name" value="Ca_tandemer"/>
    <property type="match status" value="5"/>
</dbReference>
<organism evidence="4 5">
    <name type="scientific">Acinetobacter rongchengensis</name>
    <dbReference type="NCBI Taxonomy" id="2419601"/>
    <lineage>
        <taxon>Bacteria</taxon>
        <taxon>Pseudomonadati</taxon>
        <taxon>Pseudomonadota</taxon>
        <taxon>Gammaproteobacteria</taxon>
        <taxon>Moraxellales</taxon>
        <taxon>Moraxellaceae</taxon>
        <taxon>Acinetobacter</taxon>
    </lineage>
</organism>
<dbReference type="OrthoDB" id="8481600at2"/>
<sequence>MTRIVIVAKNGGDLLQDTQASEVVLSQPSVVQIGVTKDAVESITREGNNVVIVLKNGEKIVVDNFFNDANNADNSLVFPEQDKGFALVQFDSTNGAVNYLGLDNLEPLLYTSDNAGLIAWLFPVVTAGGILWWAHRDHDSKDQTSPNAKATLTSITDDTGLSSTDLITNDQTLILNGKITEPLAADETVQISLDGGKTWLDAVVDRNNGSWSYDNTNNPLADGVYAVQVRTVDEAGNVGPITEQKITIDTTIPEQLEGVGATDNVGPNVGDIPSGGTTDDNTPTITGTGEPGATVEVIDNGKPLGTVTVDSAGNWTFTPETPLTDGPHEITTTQTDPAGNTSDPSDPLVLTVDTTPPAKPEGVGATDNVGPNVGNIPSGGTTDDNTPTITGTGEPGATVEVSDNGKPLGTATVDSTGNWTFTPETPLTDGPHEITTTQTDPAGNTSEPSDPLVLTVDTTPPAKPEGVGATDNVGPNVGDIPSGGTTDDNTPTITGTGEPGATVEVSDNGKPLGTATVDSTGNWTFTPETPLTDGPHEITTTQTDPAGNTSEPSDPLVLTVDTTPPAKPEGVGATDNVGPNVGDIPSGGTTDDNTPTITGTGEPGATVEVSDNGKPLGTATVDSTGNWTFTPETPLTDGPHEITTTQTDPAGNTSEPSDPLVLTVDTTA</sequence>
<dbReference type="Gene3D" id="3.30.420.430">
    <property type="match status" value="4"/>
</dbReference>
<feature type="compositionally biased region" description="Low complexity" evidence="1">
    <location>
        <begin position="483"/>
        <end position="496"/>
    </location>
</feature>
<dbReference type="NCBIfam" id="NF033677">
    <property type="entry name" value="biofilm_BapA_N"/>
    <property type="match status" value="1"/>
</dbReference>
<feature type="domain" description="Bacterial Ig-like" evidence="2">
    <location>
        <begin position="378"/>
        <end position="458"/>
    </location>
</feature>
<feature type="region of interest" description="Disordered" evidence="1">
    <location>
        <begin position="258"/>
        <end position="296"/>
    </location>
</feature>
<feature type="compositionally biased region" description="Polar residues" evidence="1">
    <location>
        <begin position="620"/>
        <end position="633"/>
    </location>
</feature>
<keyword evidence="5" id="KW-1185">Reference proteome</keyword>
<dbReference type="SUPFAM" id="SSF81296">
    <property type="entry name" value="E set domains"/>
    <property type="match status" value="1"/>
</dbReference>
<dbReference type="AlphaFoldDB" id="A0A3A8F6M6"/>
<feature type="domain" description="Biofilm-associated protein BapA-like prefix-like" evidence="3">
    <location>
        <begin position="1"/>
        <end position="120"/>
    </location>
</feature>
<feature type="compositionally biased region" description="Polar residues" evidence="1">
    <location>
        <begin position="538"/>
        <end position="552"/>
    </location>
</feature>
<dbReference type="InterPro" id="IPR048051">
    <property type="entry name" value="BapA-like_prefix-like"/>
</dbReference>
<feature type="domain" description="Bacterial Ig-like" evidence="2">
    <location>
        <begin position="582"/>
        <end position="666"/>
    </location>
</feature>
<dbReference type="InterPro" id="IPR044016">
    <property type="entry name" value="Big_13"/>
</dbReference>
<dbReference type="Pfam" id="PF22783">
    <property type="entry name" value="BapA_N"/>
    <property type="match status" value="1"/>
</dbReference>
<reference evidence="4 5" key="1">
    <citation type="submission" date="2018-09" db="EMBL/GenBank/DDBJ databases">
        <title>The draft genome of Acinetobacter spp. strains.</title>
        <authorList>
            <person name="Qin J."/>
            <person name="Feng Y."/>
            <person name="Zong Z."/>
        </authorList>
    </citation>
    <scope>NUCLEOTIDE SEQUENCE [LARGE SCALE GENOMIC DNA]</scope>
    <source>
        <strain evidence="4 5">WCHAc060115</strain>
    </source>
</reference>
<gene>
    <name evidence="4" type="ORF">D7V20_13360</name>
</gene>
<feature type="compositionally biased region" description="Polar residues" evidence="1">
    <location>
        <begin position="642"/>
        <end position="656"/>
    </location>
</feature>
<evidence type="ECO:0000313" key="4">
    <source>
        <dbReference type="EMBL" id="RKG36781.1"/>
    </source>
</evidence>
<feature type="region of interest" description="Disordered" evidence="1">
    <location>
        <begin position="569"/>
        <end position="668"/>
    </location>
</feature>
<feature type="region of interest" description="Disordered" evidence="1">
    <location>
        <begin position="310"/>
        <end position="345"/>
    </location>
</feature>
<feature type="compositionally biased region" description="Polar residues" evidence="1">
    <location>
        <begin position="412"/>
        <end position="425"/>
    </location>
</feature>
<feature type="compositionally biased region" description="Polar residues" evidence="1">
    <location>
        <begin position="434"/>
        <end position="448"/>
    </location>
</feature>
<feature type="domain" description="Bacterial Ig-like" evidence="2">
    <location>
        <begin position="478"/>
        <end position="562"/>
    </location>
</feature>
<feature type="domain" description="Bacterial Ig-like" evidence="2">
    <location>
        <begin position="270"/>
        <end position="354"/>
    </location>
</feature>
<feature type="domain" description="Bacterial Ig-like" evidence="2">
    <location>
        <begin position="155"/>
        <end position="250"/>
    </location>
</feature>
<feature type="region of interest" description="Disordered" evidence="1">
    <location>
        <begin position="361"/>
        <end position="449"/>
    </location>
</feature>
<feature type="compositionally biased region" description="Low complexity" evidence="1">
    <location>
        <begin position="587"/>
        <end position="600"/>
    </location>
</feature>
<feature type="compositionally biased region" description="Polar residues" evidence="1">
    <location>
        <begin position="330"/>
        <end position="344"/>
    </location>
</feature>
<dbReference type="Gene3D" id="2.60.40.10">
    <property type="entry name" value="Immunoglobulins"/>
    <property type="match status" value="1"/>
</dbReference>
<feature type="compositionally biased region" description="Polar residues" evidence="1">
    <location>
        <begin position="310"/>
        <end position="321"/>
    </location>
</feature>
<feature type="non-terminal residue" evidence="4">
    <location>
        <position position="668"/>
    </location>
</feature>
<dbReference type="Pfam" id="PF19077">
    <property type="entry name" value="Big_13"/>
    <property type="match status" value="5"/>
</dbReference>
<feature type="compositionally biased region" description="Low complexity" evidence="1">
    <location>
        <begin position="275"/>
        <end position="288"/>
    </location>
</feature>
<dbReference type="InterPro" id="IPR013783">
    <property type="entry name" value="Ig-like_fold"/>
</dbReference>
<accession>A0A3A8F6M6</accession>
<dbReference type="RefSeq" id="WP_120384691.1">
    <property type="nucleotide sequence ID" value="NZ_RAXT01000034.1"/>
</dbReference>
<feature type="compositionally biased region" description="Low complexity" evidence="1">
    <location>
        <begin position="379"/>
        <end position="392"/>
    </location>
</feature>
<proteinExistence type="predicted"/>
<protein>
    <submittedName>
        <fullName evidence="4">BapA prefix-like domain-containing protein</fullName>
    </submittedName>
</protein>
<evidence type="ECO:0000313" key="5">
    <source>
        <dbReference type="Proteomes" id="UP000280405"/>
    </source>
</evidence>